<sequence>MTAPGEPLPATYGEHLMSVDTPVTSDYHESHIDLGRMGIEMTDMDGTRSEAAPAESHGLSGRRAAVKKLALGAGVAGAVWAAPAINGTSVVPAVAGAQTTLPPIIEGTPTSGLCAEKDGSDCYSGAGGNDQFQATFGSGGVWNFFFQGCSAFSTESVALAGIPGPNFTNAYEPPPGYKCKMILHNGNNGAQIYDTGYVSNPINGIADTGGFIFITPAQFPNGQNKVCVVIQCDPV</sequence>
<dbReference type="HOGENOM" id="CLU_1178519_0_0_11"/>
<evidence type="ECO:0000313" key="1">
    <source>
        <dbReference type="EMBL" id="CCM64842.1"/>
    </source>
</evidence>
<evidence type="ECO:0000313" key="2">
    <source>
        <dbReference type="Proteomes" id="UP000018291"/>
    </source>
</evidence>
<gene>
    <name evidence="1" type="ORF">BN381_480024</name>
</gene>
<protein>
    <submittedName>
        <fullName evidence="1">Uncharacterized protein</fullName>
    </submittedName>
</protein>
<accession>R4Z6V5</accession>
<proteinExistence type="predicted"/>
<dbReference type="AlphaFoldDB" id="R4Z6V5"/>
<comment type="caution">
    <text evidence="1">The sequence shown here is derived from an EMBL/GenBank/DDBJ whole genome shotgun (WGS) entry which is preliminary data.</text>
</comment>
<reference evidence="1 2" key="1">
    <citation type="journal article" date="2013" name="ISME J.">
        <title>Metabolic model for the filamentous 'Candidatus Microthrix parvicella' based on genomic and metagenomic analyses.</title>
        <authorList>
            <person name="Jon McIlroy S."/>
            <person name="Kristiansen R."/>
            <person name="Albertsen M."/>
            <person name="Michael Karst S."/>
            <person name="Rossetti S."/>
            <person name="Lund Nielsen J."/>
            <person name="Tandoi V."/>
            <person name="James Seviour R."/>
            <person name="Nielsen P.H."/>
        </authorList>
    </citation>
    <scope>NUCLEOTIDE SEQUENCE [LARGE SCALE GENOMIC DNA]</scope>
    <source>
        <strain evidence="1 2">RN1</strain>
    </source>
</reference>
<dbReference type="EMBL" id="CANL01000043">
    <property type="protein sequence ID" value="CCM64842.1"/>
    <property type="molecule type" value="Genomic_DNA"/>
</dbReference>
<organism evidence="1 2">
    <name type="scientific">Candidatus Neomicrothrix parvicella RN1</name>
    <dbReference type="NCBI Taxonomy" id="1229780"/>
    <lineage>
        <taxon>Bacteria</taxon>
        <taxon>Bacillati</taxon>
        <taxon>Actinomycetota</taxon>
        <taxon>Acidimicrobiia</taxon>
        <taxon>Acidimicrobiales</taxon>
        <taxon>Microthrixaceae</taxon>
        <taxon>Candidatus Neomicrothrix</taxon>
    </lineage>
</organism>
<name>R4Z6V5_9ACTN</name>
<dbReference type="Proteomes" id="UP000018291">
    <property type="component" value="Unassembled WGS sequence"/>
</dbReference>
<keyword evidence="2" id="KW-1185">Reference proteome</keyword>